<name>A0ABQ9HZG7_9NEOP</name>
<comment type="caution">
    <text evidence="1">The sequence shown here is derived from an EMBL/GenBank/DDBJ whole genome shotgun (WGS) entry which is preliminary data.</text>
</comment>
<evidence type="ECO:0000313" key="2">
    <source>
        <dbReference type="Proteomes" id="UP001159363"/>
    </source>
</evidence>
<evidence type="ECO:0000313" key="1">
    <source>
        <dbReference type="EMBL" id="KAJ8889464.1"/>
    </source>
</evidence>
<organism evidence="1 2">
    <name type="scientific">Dryococelus australis</name>
    <dbReference type="NCBI Taxonomy" id="614101"/>
    <lineage>
        <taxon>Eukaryota</taxon>
        <taxon>Metazoa</taxon>
        <taxon>Ecdysozoa</taxon>
        <taxon>Arthropoda</taxon>
        <taxon>Hexapoda</taxon>
        <taxon>Insecta</taxon>
        <taxon>Pterygota</taxon>
        <taxon>Neoptera</taxon>
        <taxon>Polyneoptera</taxon>
        <taxon>Phasmatodea</taxon>
        <taxon>Verophasmatodea</taxon>
        <taxon>Anareolatae</taxon>
        <taxon>Phasmatidae</taxon>
        <taxon>Eurycanthinae</taxon>
        <taxon>Dryococelus</taxon>
    </lineage>
</organism>
<protein>
    <submittedName>
        <fullName evidence="1">Uncharacterized protein</fullName>
    </submittedName>
</protein>
<accession>A0ABQ9HZG7</accession>
<gene>
    <name evidence="1" type="ORF">PR048_008963</name>
</gene>
<dbReference type="Proteomes" id="UP001159363">
    <property type="component" value="Chromosome 3"/>
</dbReference>
<reference evidence="1 2" key="1">
    <citation type="submission" date="2023-02" db="EMBL/GenBank/DDBJ databases">
        <title>LHISI_Scaffold_Assembly.</title>
        <authorList>
            <person name="Stuart O.P."/>
            <person name="Cleave R."/>
            <person name="Magrath M.J.L."/>
            <person name="Mikheyev A.S."/>
        </authorList>
    </citation>
    <scope>NUCLEOTIDE SEQUENCE [LARGE SCALE GENOMIC DNA]</scope>
    <source>
        <strain evidence="1">Daus_M_001</strain>
        <tissue evidence="1">Leg muscle</tissue>
    </source>
</reference>
<proteinExistence type="predicted"/>
<keyword evidence="2" id="KW-1185">Reference proteome</keyword>
<sequence>MQMAADHLHLRLSRIYWYGCHERYNWINIRCELPQRPPALFDEVKTCITVRSAFLQLFSYTTSVENSTNYPIKTVIIDGYLLLTLIWLHSATYGQIADVYLDFVQNHVY</sequence>
<dbReference type="EMBL" id="JARBHB010000003">
    <property type="protein sequence ID" value="KAJ8889464.1"/>
    <property type="molecule type" value="Genomic_DNA"/>
</dbReference>